<dbReference type="Gene3D" id="3.30.420.40">
    <property type="match status" value="2"/>
</dbReference>
<dbReference type="NCBIfam" id="TIGR03725">
    <property type="entry name" value="T6A_YeaZ"/>
    <property type="match status" value="1"/>
</dbReference>
<proteinExistence type="predicted"/>
<protein>
    <submittedName>
        <fullName evidence="2">tRNA (Adenosine(37)-N6)-threonylcarbamoyltransferase complex dimerization subunit type 1 TsaB</fullName>
    </submittedName>
</protein>
<dbReference type="Proteomes" id="UP000414233">
    <property type="component" value="Unassembled WGS sequence"/>
</dbReference>
<feature type="domain" description="Gcp-like" evidence="1">
    <location>
        <begin position="135"/>
        <end position="321"/>
    </location>
</feature>
<name>A0A5E4WRK2_9BURK</name>
<organism evidence="2 3">
    <name type="scientific">Pandoraea terrae</name>
    <dbReference type="NCBI Taxonomy" id="1537710"/>
    <lineage>
        <taxon>Bacteria</taxon>
        <taxon>Pseudomonadati</taxon>
        <taxon>Pseudomonadota</taxon>
        <taxon>Betaproteobacteria</taxon>
        <taxon>Burkholderiales</taxon>
        <taxon>Burkholderiaceae</taxon>
        <taxon>Pandoraea</taxon>
    </lineage>
</organism>
<dbReference type="CDD" id="cd24032">
    <property type="entry name" value="ASKHA_NBD_TsaB"/>
    <property type="match status" value="1"/>
</dbReference>
<dbReference type="GO" id="GO:0016740">
    <property type="term" value="F:transferase activity"/>
    <property type="evidence" value="ECO:0007669"/>
    <property type="project" value="UniProtKB-KW"/>
</dbReference>
<dbReference type="PANTHER" id="PTHR11735">
    <property type="entry name" value="TRNA N6-ADENOSINE THREONYLCARBAMOYLTRANSFERASE"/>
    <property type="match status" value="1"/>
</dbReference>
<dbReference type="EMBL" id="CABPRZ010000014">
    <property type="protein sequence ID" value="VVE27131.1"/>
    <property type="molecule type" value="Genomic_DNA"/>
</dbReference>
<sequence length="334" mass="35775">MSRRNFGLSLDWGKTQTMFAARNRLQRARKAKRALYIESWKSARRYFDEGNRPEPGGGAFWIRRASDTPDLRQWMLGSCSWTGAPDYNSGMPSITLLALDTSTEFCSVALYRDDPAVPGAPRIVARHLDTGPVSSTRILPAAREVLESAGLRLADCDAIAFGAGPGSFTGLRTACGVAQGLAFGAGLPVVPVGTLMACAEAARDRDPSADRVLVALDARMDEAYWADFIWDASSGDWRTQQGPALDAAQRVPTPDTAFVLAGNAAAAFGDRLPAAAQARAVMPDAMPHAQSVAVLAARAFARGEAIPADQAMPFYVRNKVAQTTAERQATKEGR</sequence>
<reference evidence="2 3" key="1">
    <citation type="submission" date="2019-08" db="EMBL/GenBank/DDBJ databases">
        <authorList>
            <person name="Peeters C."/>
        </authorList>
    </citation>
    <scope>NUCLEOTIDE SEQUENCE [LARGE SCALE GENOMIC DNA]</scope>
    <source>
        <strain evidence="2 3">LMG 30175</strain>
    </source>
</reference>
<evidence type="ECO:0000259" key="1">
    <source>
        <dbReference type="Pfam" id="PF00814"/>
    </source>
</evidence>
<dbReference type="Pfam" id="PF00814">
    <property type="entry name" value="TsaD"/>
    <property type="match status" value="1"/>
</dbReference>
<gene>
    <name evidence="2" type="ORF">PTE30175_03363</name>
</gene>
<dbReference type="InterPro" id="IPR022496">
    <property type="entry name" value="T6A_TsaB"/>
</dbReference>
<evidence type="ECO:0000313" key="3">
    <source>
        <dbReference type="Proteomes" id="UP000414233"/>
    </source>
</evidence>
<dbReference type="SUPFAM" id="SSF53067">
    <property type="entry name" value="Actin-like ATPase domain"/>
    <property type="match status" value="2"/>
</dbReference>
<dbReference type="AlphaFoldDB" id="A0A5E4WRK2"/>
<dbReference type="GO" id="GO:0002949">
    <property type="term" value="P:tRNA threonylcarbamoyladenosine modification"/>
    <property type="evidence" value="ECO:0007669"/>
    <property type="project" value="InterPro"/>
</dbReference>
<dbReference type="GO" id="GO:0005829">
    <property type="term" value="C:cytosol"/>
    <property type="evidence" value="ECO:0007669"/>
    <property type="project" value="TreeGrafter"/>
</dbReference>
<evidence type="ECO:0000313" key="2">
    <source>
        <dbReference type="EMBL" id="VVE27131.1"/>
    </source>
</evidence>
<keyword evidence="3" id="KW-1185">Reference proteome</keyword>
<keyword evidence="2" id="KW-0808">Transferase</keyword>
<dbReference type="InterPro" id="IPR043129">
    <property type="entry name" value="ATPase_NBD"/>
</dbReference>
<dbReference type="PANTHER" id="PTHR11735:SF11">
    <property type="entry name" value="TRNA THREONYLCARBAMOYLADENOSINE BIOSYNTHESIS PROTEIN TSAB"/>
    <property type="match status" value="1"/>
</dbReference>
<accession>A0A5E4WRK2</accession>
<dbReference type="InterPro" id="IPR000905">
    <property type="entry name" value="Gcp-like_dom"/>
</dbReference>